<name>A0ACC1K3A6_9FUNG</name>
<proteinExistence type="predicted"/>
<protein>
    <submittedName>
        <fullName evidence="1">Uncharacterized protein</fullName>
    </submittedName>
</protein>
<organism evidence="1 2">
    <name type="scientific">Coemansia nantahalensis</name>
    <dbReference type="NCBI Taxonomy" id="2789366"/>
    <lineage>
        <taxon>Eukaryota</taxon>
        <taxon>Fungi</taxon>
        <taxon>Fungi incertae sedis</taxon>
        <taxon>Zoopagomycota</taxon>
        <taxon>Kickxellomycotina</taxon>
        <taxon>Kickxellomycetes</taxon>
        <taxon>Kickxellales</taxon>
        <taxon>Kickxellaceae</taxon>
        <taxon>Coemansia</taxon>
    </lineage>
</organism>
<comment type="caution">
    <text evidence="1">The sequence shown here is derived from an EMBL/GenBank/DDBJ whole genome shotgun (WGS) entry which is preliminary data.</text>
</comment>
<evidence type="ECO:0000313" key="1">
    <source>
        <dbReference type="EMBL" id="KAJ2772585.1"/>
    </source>
</evidence>
<evidence type="ECO:0000313" key="2">
    <source>
        <dbReference type="Proteomes" id="UP001140234"/>
    </source>
</evidence>
<dbReference type="Proteomes" id="UP001140234">
    <property type="component" value="Unassembled WGS sequence"/>
</dbReference>
<keyword evidence="2" id="KW-1185">Reference proteome</keyword>
<sequence>MLALRRIQALRRPAGRALSTVPLAFVKNAAEAPTGRPPLVVLHGLFGSKQNWRAIAKQLARTLGRDVYSVDQRNHGDSPHQAPHTYEAMSADIVRFIEDHRLGPVVLLGHSMGGKVVMRAALEQPDMVAQLVVDDIVPMGLELSHNFAAYVTTLGEIEARAVASQKEADRQLAAVEPDLAVRQFLLTNMKKARDGAYRARIPLDLLGASLDGIMGWDDLPGRSYPGPTLFIGGTRSPFVKPPAYSAMQRYFPRCLVAELEAGHWVHADKPIEFMKLVEDFIVTHE</sequence>
<gene>
    <name evidence="1" type="ORF">IWQ57_001698</name>
</gene>
<accession>A0ACC1K3A6</accession>
<dbReference type="EMBL" id="JANBUJ010000351">
    <property type="protein sequence ID" value="KAJ2772585.1"/>
    <property type="molecule type" value="Genomic_DNA"/>
</dbReference>
<reference evidence="1" key="1">
    <citation type="submission" date="2022-07" db="EMBL/GenBank/DDBJ databases">
        <title>Phylogenomic reconstructions and comparative analyses of Kickxellomycotina fungi.</title>
        <authorList>
            <person name="Reynolds N.K."/>
            <person name="Stajich J.E."/>
            <person name="Barry K."/>
            <person name="Grigoriev I.V."/>
            <person name="Crous P."/>
            <person name="Smith M.E."/>
        </authorList>
    </citation>
    <scope>NUCLEOTIDE SEQUENCE</scope>
    <source>
        <strain evidence="1">CBS 109366</strain>
    </source>
</reference>